<name>A0A0L6UK36_9BASI</name>
<keyword evidence="1" id="KW-1133">Transmembrane helix</keyword>
<evidence type="ECO:0000256" key="1">
    <source>
        <dbReference type="SAM" id="Phobius"/>
    </source>
</evidence>
<keyword evidence="1" id="KW-0472">Membrane</keyword>
<sequence length="102" mass="11346">MKSEDGLLVASGVCDYFQVRKWSSTWKPPSKKNGVVGVDCTHTGQLGYGRSTGASFRCPCVIRLDLRRDRKSKYRINRGGLMAWAMALLAQFLAHKLGLLTL</sequence>
<comment type="caution">
    <text evidence="2">The sequence shown here is derived from an EMBL/GenBank/DDBJ whole genome shotgun (WGS) entry which is preliminary data.</text>
</comment>
<gene>
    <name evidence="2" type="ORF">VP01_533g4</name>
</gene>
<reference evidence="2 3" key="1">
    <citation type="submission" date="2015-08" db="EMBL/GenBank/DDBJ databases">
        <title>Next Generation Sequencing and Analysis of the Genome of Puccinia sorghi L Schw, the Causal Agent of Maize Common Rust.</title>
        <authorList>
            <person name="Rochi L."/>
            <person name="Burguener G."/>
            <person name="Darino M."/>
            <person name="Turjanski A."/>
            <person name="Kreff E."/>
            <person name="Dieguez M.J."/>
            <person name="Sacco F."/>
        </authorList>
    </citation>
    <scope>NUCLEOTIDE SEQUENCE [LARGE SCALE GENOMIC DNA]</scope>
    <source>
        <strain evidence="2 3">RO10H11247</strain>
    </source>
</reference>
<keyword evidence="1" id="KW-0812">Transmembrane</keyword>
<evidence type="ECO:0000313" key="2">
    <source>
        <dbReference type="EMBL" id="KNZ48896.1"/>
    </source>
</evidence>
<keyword evidence="3" id="KW-1185">Reference proteome</keyword>
<proteinExistence type="predicted"/>
<protein>
    <submittedName>
        <fullName evidence="2">Uncharacterized protein</fullName>
    </submittedName>
</protein>
<accession>A0A0L6UK36</accession>
<dbReference type="EMBL" id="LAVV01010542">
    <property type="protein sequence ID" value="KNZ48896.1"/>
    <property type="molecule type" value="Genomic_DNA"/>
</dbReference>
<feature type="transmembrane region" description="Helical" evidence="1">
    <location>
        <begin position="76"/>
        <end position="94"/>
    </location>
</feature>
<dbReference type="Proteomes" id="UP000037035">
    <property type="component" value="Unassembled WGS sequence"/>
</dbReference>
<dbReference type="VEuPathDB" id="FungiDB:VP01_533g4"/>
<evidence type="ECO:0000313" key="3">
    <source>
        <dbReference type="Proteomes" id="UP000037035"/>
    </source>
</evidence>
<dbReference type="AlphaFoldDB" id="A0A0L6UK36"/>
<organism evidence="2 3">
    <name type="scientific">Puccinia sorghi</name>
    <dbReference type="NCBI Taxonomy" id="27349"/>
    <lineage>
        <taxon>Eukaryota</taxon>
        <taxon>Fungi</taxon>
        <taxon>Dikarya</taxon>
        <taxon>Basidiomycota</taxon>
        <taxon>Pucciniomycotina</taxon>
        <taxon>Pucciniomycetes</taxon>
        <taxon>Pucciniales</taxon>
        <taxon>Pucciniaceae</taxon>
        <taxon>Puccinia</taxon>
    </lineage>
</organism>